<evidence type="ECO:0000256" key="1">
    <source>
        <dbReference type="SAM" id="Phobius"/>
    </source>
</evidence>
<feature type="transmembrane region" description="Helical" evidence="1">
    <location>
        <begin position="21"/>
        <end position="49"/>
    </location>
</feature>
<feature type="transmembrane region" description="Helical" evidence="1">
    <location>
        <begin position="104"/>
        <end position="126"/>
    </location>
</feature>
<feature type="transmembrane region" description="Helical" evidence="1">
    <location>
        <begin position="69"/>
        <end position="92"/>
    </location>
</feature>
<feature type="transmembrane region" description="Helical" evidence="1">
    <location>
        <begin position="141"/>
        <end position="158"/>
    </location>
</feature>
<evidence type="ECO:0000313" key="3">
    <source>
        <dbReference type="Proteomes" id="UP001197609"/>
    </source>
</evidence>
<dbReference type="Proteomes" id="UP001197609">
    <property type="component" value="Unassembled WGS sequence"/>
</dbReference>
<accession>A0AAJ1AG76</accession>
<evidence type="ECO:0000313" key="2">
    <source>
        <dbReference type="EMBL" id="MBZ0158767.1"/>
    </source>
</evidence>
<protein>
    <submittedName>
        <fullName evidence="2">Metal-dependent hydrolase</fullName>
    </submittedName>
</protein>
<gene>
    <name evidence="2" type="ORF">K8G79_01230</name>
</gene>
<comment type="caution">
    <text evidence="2">The sequence shown here is derived from an EMBL/GenBank/DDBJ whole genome shotgun (WGS) entry which is preliminary data.</text>
</comment>
<organism evidence="2 3">
    <name type="scientific">Candidatus Methylomirabilis tolerans</name>
    <dbReference type="NCBI Taxonomy" id="3123416"/>
    <lineage>
        <taxon>Bacteria</taxon>
        <taxon>Candidatus Methylomirabilota</taxon>
        <taxon>Candidatus Methylomirabilia</taxon>
        <taxon>Candidatus Methylomirabilales</taxon>
        <taxon>Candidatus Methylomirabilaceae</taxon>
        <taxon>Candidatus Methylomirabilis</taxon>
    </lineage>
</organism>
<proteinExistence type="predicted"/>
<keyword evidence="2" id="KW-0378">Hydrolase</keyword>
<keyword evidence="1" id="KW-1133">Transmembrane helix</keyword>
<sequence length="174" mass="20279">MDILSHGLWGGIAFGRTNRRSFGLAFSFGILPDLVPFGPFYVAVLLGLAQRPHFGPEPPDPSVFPDYVHRAYSVTHSLVVFLLAFALLWMVFRKPIWESTAWGLHILFDIFTHSFRFFPTPFLWPISNFKVNGLHWGRSEIFIPNVVLLVLLYAWFLYRRRRVRKGPMRAFLRK</sequence>
<dbReference type="InterPro" id="IPR007404">
    <property type="entry name" value="YdjM-like"/>
</dbReference>
<dbReference type="Pfam" id="PF04307">
    <property type="entry name" value="YdjM"/>
    <property type="match status" value="1"/>
</dbReference>
<dbReference type="EMBL" id="JAIOIU010000018">
    <property type="protein sequence ID" value="MBZ0158767.1"/>
    <property type="molecule type" value="Genomic_DNA"/>
</dbReference>
<keyword evidence="1" id="KW-0472">Membrane</keyword>
<dbReference type="AlphaFoldDB" id="A0AAJ1AG76"/>
<keyword evidence="1" id="KW-0812">Transmembrane</keyword>
<reference evidence="2 3" key="1">
    <citation type="journal article" date="2021" name="bioRxiv">
        <title>Unraveling nitrogen, sulfur and carbon metabolic pathways and microbial community transcriptional responses to substrate deprivation and toxicity stresses in a bioreactor mimicking anoxic brackish coastal sediment conditions.</title>
        <authorList>
            <person name="Martins P.D."/>
            <person name="Echeveste M.J."/>
            <person name="Arshad A."/>
            <person name="Kurth J."/>
            <person name="Ouboter H."/>
            <person name="Jetten M.S.M."/>
            <person name="Welte C.U."/>
        </authorList>
    </citation>
    <scope>NUCLEOTIDE SEQUENCE [LARGE SCALE GENOMIC DNA]</scope>
    <source>
        <strain evidence="2">MAG_38</strain>
    </source>
</reference>
<name>A0AAJ1AG76_9BACT</name>
<dbReference type="GO" id="GO:0016787">
    <property type="term" value="F:hydrolase activity"/>
    <property type="evidence" value="ECO:0007669"/>
    <property type="project" value="UniProtKB-KW"/>
</dbReference>